<evidence type="ECO:0000256" key="1">
    <source>
        <dbReference type="SAM" id="SignalP"/>
    </source>
</evidence>
<feature type="signal peptide" evidence="1">
    <location>
        <begin position="1"/>
        <end position="16"/>
    </location>
</feature>
<evidence type="ECO:0000313" key="2">
    <source>
        <dbReference type="EMBL" id="MBM7037686.1"/>
    </source>
</evidence>
<evidence type="ECO:0000313" key="3">
    <source>
        <dbReference type="Proteomes" id="UP000809621"/>
    </source>
</evidence>
<dbReference type="Proteomes" id="UP000809621">
    <property type="component" value="Unassembled WGS sequence"/>
</dbReference>
<gene>
    <name evidence="2" type="ORF">JQC93_14840</name>
</gene>
<reference evidence="2 3" key="1">
    <citation type="submission" date="2021-02" db="EMBL/GenBank/DDBJ databases">
        <authorList>
            <person name="Park J.-S."/>
        </authorList>
    </citation>
    <scope>NUCLEOTIDE SEQUENCE [LARGE SCALE GENOMIC DNA]</scope>
    <source>
        <strain evidence="2 3">188UL20-2</strain>
    </source>
</reference>
<keyword evidence="1" id="KW-0732">Signal</keyword>
<keyword evidence="2" id="KW-0449">Lipoprotein</keyword>
<feature type="chain" id="PRO_5047014882" evidence="1">
    <location>
        <begin position="17"/>
        <end position="220"/>
    </location>
</feature>
<dbReference type="SUPFAM" id="SSF159270">
    <property type="entry name" value="YmcC-like"/>
    <property type="match status" value="1"/>
</dbReference>
<dbReference type="RefSeq" id="WP_205159196.1">
    <property type="nucleotide sequence ID" value="NZ_JAFEUM010000006.1"/>
</dbReference>
<dbReference type="EMBL" id="JAFEUM010000006">
    <property type="protein sequence ID" value="MBM7037686.1"/>
    <property type="molecule type" value="Genomic_DNA"/>
</dbReference>
<organism evidence="2 3">
    <name type="scientific">Vibrio ulleungensis</name>
    <dbReference type="NCBI Taxonomy" id="2807619"/>
    <lineage>
        <taxon>Bacteria</taxon>
        <taxon>Pseudomonadati</taxon>
        <taxon>Pseudomonadota</taxon>
        <taxon>Gammaproteobacteria</taxon>
        <taxon>Vibrionales</taxon>
        <taxon>Vibrionaceae</taxon>
        <taxon>Vibrio</taxon>
    </lineage>
</organism>
<accession>A0ABS2HLW4</accession>
<dbReference type="Pfam" id="PF11102">
    <property type="entry name" value="YjbF"/>
    <property type="match status" value="1"/>
</dbReference>
<dbReference type="InterPro" id="IPR023373">
    <property type="entry name" value="YmcC_sf"/>
</dbReference>
<sequence length="220" mass="24372">MKQFLGLLFISLATLATTGCTQRSLNSVDTLNAAIFGSGDIAQTKDEVDALPYASMYVKVNDQARAFMVLAFVDQNPISGAQQLKWLSADSAMIVTENGRVVKTVNLPYVNLESWVTEPSPIEFSASSAAWSGSYSWMPNYQLFQPASGTLKQKGIQDVSSLLWQEPLTHWVETVTFSALNETVNNHYYVNGQGLVLKTVQWLKPDSLKIELEILKPYNP</sequence>
<dbReference type="InterPro" id="IPR021308">
    <property type="entry name" value="GfcB"/>
</dbReference>
<dbReference type="Gene3D" id="2.40.360.10">
    <property type="entry name" value="YmcC-like"/>
    <property type="match status" value="1"/>
</dbReference>
<comment type="caution">
    <text evidence="2">The sequence shown here is derived from an EMBL/GenBank/DDBJ whole genome shotgun (WGS) entry which is preliminary data.</text>
</comment>
<protein>
    <submittedName>
        <fullName evidence="2">YjbF family lipoprotein</fullName>
    </submittedName>
</protein>
<keyword evidence="3" id="KW-1185">Reference proteome</keyword>
<proteinExistence type="predicted"/>
<name>A0ABS2HLW4_9VIBR</name>
<dbReference type="PROSITE" id="PS51257">
    <property type="entry name" value="PROKAR_LIPOPROTEIN"/>
    <property type="match status" value="1"/>
</dbReference>